<dbReference type="EMBL" id="AZHD01000001">
    <property type="protein sequence ID" value="OAA68216.1"/>
    <property type="molecule type" value="Genomic_DNA"/>
</dbReference>
<evidence type="ECO:0000313" key="3">
    <source>
        <dbReference type="EMBL" id="OAA68216.1"/>
    </source>
</evidence>
<dbReference type="OrthoDB" id="4505928at2759"/>
<evidence type="ECO:0008006" key="5">
    <source>
        <dbReference type="Google" id="ProtNLM"/>
    </source>
</evidence>
<dbReference type="AlphaFoldDB" id="A0A168A412"/>
<dbReference type="PANTHER" id="PTHR42070:SF1">
    <property type="entry name" value="FILAMENT ASSOCIATED PROTEIN, PUTATIVE (AFU_ORTHOLOGUE AFUA_8G06630)-RELATED"/>
    <property type="match status" value="1"/>
</dbReference>
<evidence type="ECO:0000256" key="1">
    <source>
        <dbReference type="SAM" id="Coils"/>
    </source>
</evidence>
<feature type="coiled-coil region" evidence="1">
    <location>
        <begin position="41"/>
        <end position="68"/>
    </location>
</feature>
<feature type="region of interest" description="Disordered" evidence="2">
    <location>
        <begin position="111"/>
        <end position="130"/>
    </location>
</feature>
<keyword evidence="1" id="KW-0175">Coiled coil</keyword>
<feature type="compositionally biased region" description="Polar residues" evidence="2">
    <location>
        <begin position="114"/>
        <end position="129"/>
    </location>
</feature>
<protein>
    <recommendedName>
        <fullName evidence="5">Bzip transcription factor</fullName>
    </recommendedName>
</protein>
<dbReference type="STRING" id="1081102.A0A168A412"/>
<reference evidence="3 4" key="1">
    <citation type="journal article" date="2016" name="Genome Biol. Evol.">
        <title>Divergent and convergent evolution of fungal pathogenicity.</title>
        <authorList>
            <person name="Shang Y."/>
            <person name="Xiao G."/>
            <person name="Zheng P."/>
            <person name="Cen K."/>
            <person name="Zhan S."/>
            <person name="Wang C."/>
        </authorList>
    </citation>
    <scope>NUCLEOTIDE SEQUENCE [LARGE SCALE GENOMIC DNA]</scope>
    <source>
        <strain evidence="3 4">RCEF 264</strain>
    </source>
</reference>
<keyword evidence="4" id="KW-1185">Reference proteome</keyword>
<evidence type="ECO:0000313" key="4">
    <source>
        <dbReference type="Proteomes" id="UP000076874"/>
    </source>
</evidence>
<accession>A0A168A412</accession>
<dbReference type="CDD" id="cd14688">
    <property type="entry name" value="bZIP_YAP"/>
    <property type="match status" value="1"/>
</dbReference>
<dbReference type="Proteomes" id="UP000076874">
    <property type="component" value="Unassembled WGS sequence"/>
</dbReference>
<sequence>MPYFILRTHTDDECKASTIMPRKNRTPATSIQNRENQRRSRARHRAFVEDLQKRLHEYERRGVEASLELQQIARGVARENAQLRALLARHGVAHEEIGRFLASSGWIDGDGCPNQPTTSQPGCLSSASEPTLDAPYRAVQGRSGHPNPAPADGAASAAPALLSPAPSPSQSHFANENVHVERNSSSSDHRACILRTRLTEDSGGSVRKQSKKPGNEVGQLFQGCQQDGVHIAAYAASSRNMSNPDMPMDILPPVSDCYCPPSSPVLTPKPMPGLETSCETAAGILLGLRGHGDDSAQVRAAMGCVGTGDCLVPNTRLFQLMEEAS</sequence>
<feature type="region of interest" description="Disordered" evidence="2">
    <location>
        <begin position="196"/>
        <end position="216"/>
    </location>
</feature>
<proteinExistence type="predicted"/>
<comment type="caution">
    <text evidence="3">The sequence shown here is derived from an EMBL/GenBank/DDBJ whole genome shotgun (WGS) entry which is preliminary data.</text>
</comment>
<feature type="region of interest" description="Disordered" evidence="2">
    <location>
        <begin position="137"/>
        <end position="172"/>
    </location>
</feature>
<name>A0A168A412_9HYPO</name>
<gene>
    <name evidence="3" type="ORF">SPI_00411</name>
</gene>
<dbReference type="PANTHER" id="PTHR42070">
    <property type="entry name" value="FILAMENT ASSOCIATED PROTEIN, PUTATIVE (AFU_ORTHOLOGUE AFUA_8G06630)-RELATED"/>
    <property type="match status" value="1"/>
</dbReference>
<evidence type="ECO:0000256" key="2">
    <source>
        <dbReference type="SAM" id="MobiDB-lite"/>
    </source>
</evidence>
<organism evidence="3 4">
    <name type="scientific">Niveomyces insectorum RCEF 264</name>
    <dbReference type="NCBI Taxonomy" id="1081102"/>
    <lineage>
        <taxon>Eukaryota</taxon>
        <taxon>Fungi</taxon>
        <taxon>Dikarya</taxon>
        <taxon>Ascomycota</taxon>
        <taxon>Pezizomycotina</taxon>
        <taxon>Sordariomycetes</taxon>
        <taxon>Hypocreomycetidae</taxon>
        <taxon>Hypocreales</taxon>
        <taxon>Cordycipitaceae</taxon>
        <taxon>Niveomyces</taxon>
    </lineage>
</organism>
<feature type="compositionally biased region" description="Low complexity" evidence="2">
    <location>
        <begin position="150"/>
        <end position="164"/>
    </location>
</feature>